<dbReference type="InterPro" id="IPR029058">
    <property type="entry name" value="AB_hydrolase_fold"/>
</dbReference>
<evidence type="ECO:0000313" key="3">
    <source>
        <dbReference type="Proteomes" id="UP001139157"/>
    </source>
</evidence>
<protein>
    <submittedName>
        <fullName evidence="2">Alpha/beta hydrolase</fullName>
    </submittedName>
</protein>
<dbReference type="PANTHER" id="PTHR43433">
    <property type="entry name" value="HYDROLASE, ALPHA/BETA FOLD FAMILY PROTEIN"/>
    <property type="match status" value="1"/>
</dbReference>
<dbReference type="Gene3D" id="3.40.50.1820">
    <property type="entry name" value="alpha/beta hydrolase"/>
    <property type="match status" value="1"/>
</dbReference>
<evidence type="ECO:0000313" key="2">
    <source>
        <dbReference type="EMBL" id="MCM6775241.1"/>
    </source>
</evidence>
<organism evidence="2 3">
    <name type="scientific">Nocardia pulmonis</name>
    <dbReference type="NCBI Taxonomy" id="2951408"/>
    <lineage>
        <taxon>Bacteria</taxon>
        <taxon>Bacillati</taxon>
        <taxon>Actinomycetota</taxon>
        <taxon>Actinomycetes</taxon>
        <taxon>Mycobacteriales</taxon>
        <taxon>Nocardiaceae</taxon>
        <taxon>Nocardia</taxon>
    </lineage>
</organism>
<dbReference type="InterPro" id="IPR050471">
    <property type="entry name" value="AB_hydrolase"/>
</dbReference>
<proteinExistence type="predicted"/>
<evidence type="ECO:0000259" key="1">
    <source>
        <dbReference type="Pfam" id="PF00561"/>
    </source>
</evidence>
<sequence length="254" mass="27227">MNDGLSAVTMGTGPPLVVLPGLGPGADLSERVPWRVARSTGTLAAGLGRTIHLIHRPVRPPVDMTIADLAGWHADALRDRFDEPVDVMGVSAGGLIALQLALDHPKTVRRLALCVAASRVDERGLRDLARMMELERAGRSAAWIGSGLIAHGPLRLVMTLALLARRRPPAPGETALVQALRSWNVTDRLGELEIPVLIVAATRDRLVPPTLVHATVVGISGARLVMLHGRGHITALYDPRLRRAVAEFLADPIR</sequence>
<accession>A0A9X2IZR7</accession>
<gene>
    <name evidence="2" type="ORF">NDR86_17350</name>
</gene>
<name>A0A9X2IZR7_9NOCA</name>
<keyword evidence="2" id="KW-0378">Hydrolase</keyword>
<dbReference type="Pfam" id="PF00561">
    <property type="entry name" value="Abhydrolase_1"/>
    <property type="match status" value="1"/>
</dbReference>
<reference evidence="2" key="1">
    <citation type="submission" date="2022-06" db="EMBL/GenBank/DDBJ databases">
        <title>Novel species in genus nocardia.</title>
        <authorList>
            <person name="Li F."/>
        </authorList>
    </citation>
    <scope>NUCLEOTIDE SEQUENCE</scope>
    <source>
        <strain evidence="2">CDC141</strain>
    </source>
</reference>
<dbReference type="AlphaFoldDB" id="A0A9X2IZR7"/>
<feature type="domain" description="AB hydrolase-1" evidence="1">
    <location>
        <begin position="62"/>
        <end position="236"/>
    </location>
</feature>
<dbReference type="PRINTS" id="PR00111">
    <property type="entry name" value="ABHYDROLASE"/>
</dbReference>
<dbReference type="InterPro" id="IPR000073">
    <property type="entry name" value="AB_hydrolase_1"/>
</dbReference>
<dbReference type="GO" id="GO:0016787">
    <property type="term" value="F:hydrolase activity"/>
    <property type="evidence" value="ECO:0007669"/>
    <property type="project" value="UniProtKB-KW"/>
</dbReference>
<dbReference type="RefSeq" id="WP_251913328.1">
    <property type="nucleotide sequence ID" value="NZ_JAMRXG010000007.1"/>
</dbReference>
<dbReference type="EMBL" id="JAMRXG010000007">
    <property type="protein sequence ID" value="MCM6775241.1"/>
    <property type="molecule type" value="Genomic_DNA"/>
</dbReference>
<dbReference type="PANTHER" id="PTHR43433:SF5">
    <property type="entry name" value="AB HYDROLASE-1 DOMAIN-CONTAINING PROTEIN"/>
    <property type="match status" value="1"/>
</dbReference>
<keyword evidence="3" id="KW-1185">Reference proteome</keyword>
<dbReference type="Proteomes" id="UP001139157">
    <property type="component" value="Unassembled WGS sequence"/>
</dbReference>
<dbReference type="SUPFAM" id="SSF53474">
    <property type="entry name" value="alpha/beta-Hydrolases"/>
    <property type="match status" value="1"/>
</dbReference>
<comment type="caution">
    <text evidence="2">The sequence shown here is derived from an EMBL/GenBank/DDBJ whole genome shotgun (WGS) entry which is preliminary data.</text>
</comment>